<evidence type="ECO:0000259" key="18">
    <source>
        <dbReference type="SMART" id="SM00965"/>
    </source>
</evidence>
<evidence type="ECO:0000256" key="12">
    <source>
        <dbReference type="ARBA" id="ARBA00023237"/>
    </source>
</evidence>
<comment type="similarity">
    <text evidence="2 13 15">Belongs to the TonB-dependent receptor family.</text>
</comment>
<keyword evidence="12 13" id="KW-0998">Cell outer membrane</keyword>
<dbReference type="Gene3D" id="2.40.170.20">
    <property type="entry name" value="TonB-dependent receptor, beta-barrel domain"/>
    <property type="match status" value="1"/>
</dbReference>
<reference evidence="19 20" key="1">
    <citation type="submission" date="2018-07" db="EMBL/GenBank/DDBJ databases">
        <title>Genomic Encyclopedia of Type Strains, Phase IV (KMG-IV): sequencing the most valuable type-strain genomes for metagenomic binning, comparative biology and taxonomic classification.</title>
        <authorList>
            <person name="Goeker M."/>
        </authorList>
    </citation>
    <scope>NUCLEOTIDE SEQUENCE [LARGE SCALE GENOMIC DNA]</scope>
    <source>
        <strain evidence="19 20">DSM 21634</strain>
    </source>
</reference>
<evidence type="ECO:0000256" key="10">
    <source>
        <dbReference type="ARBA" id="ARBA00023136"/>
    </source>
</evidence>
<evidence type="ECO:0000256" key="6">
    <source>
        <dbReference type="ARBA" id="ARBA00022692"/>
    </source>
</evidence>
<evidence type="ECO:0000256" key="15">
    <source>
        <dbReference type="RuleBase" id="RU003357"/>
    </source>
</evidence>
<dbReference type="PANTHER" id="PTHR32552:SF74">
    <property type="entry name" value="HYDROXAMATE SIDEROPHORE RECEPTOR FHUE"/>
    <property type="match status" value="1"/>
</dbReference>
<keyword evidence="20" id="KW-1185">Reference proteome</keyword>
<keyword evidence="5" id="KW-0410">Iron transport</keyword>
<evidence type="ECO:0000313" key="20">
    <source>
        <dbReference type="Proteomes" id="UP000252884"/>
    </source>
</evidence>
<dbReference type="InterPro" id="IPR036942">
    <property type="entry name" value="Beta-barrel_TonB_sf"/>
</dbReference>
<dbReference type="InterPro" id="IPR012910">
    <property type="entry name" value="Plug_dom"/>
</dbReference>
<evidence type="ECO:0000256" key="13">
    <source>
        <dbReference type="PROSITE-ProRule" id="PRU01360"/>
    </source>
</evidence>
<dbReference type="EMBL" id="QPJK01000007">
    <property type="protein sequence ID" value="RCW68625.1"/>
    <property type="molecule type" value="Genomic_DNA"/>
</dbReference>
<evidence type="ECO:0000256" key="1">
    <source>
        <dbReference type="ARBA" id="ARBA00004571"/>
    </source>
</evidence>
<evidence type="ECO:0000313" key="19">
    <source>
        <dbReference type="EMBL" id="RCW68625.1"/>
    </source>
</evidence>
<protein>
    <submittedName>
        <fullName evidence="19">TonB-dependent siderophore receptor</fullName>
    </submittedName>
</protein>
<feature type="domain" description="Secretin/TonB short N-terminal" evidence="18">
    <location>
        <begin position="57"/>
        <end position="108"/>
    </location>
</feature>
<evidence type="ECO:0000256" key="9">
    <source>
        <dbReference type="ARBA" id="ARBA00023077"/>
    </source>
</evidence>
<evidence type="ECO:0000256" key="7">
    <source>
        <dbReference type="ARBA" id="ARBA00022729"/>
    </source>
</evidence>
<dbReference type="InterPro" id="IPR000531">
    <property type="entry name" value="Beta-barrel_TonB"/>
</dbReference>
<feature type="chain" id="PRO_5016985913" evidence="17">
    <location>
        <begin position="26"/>
        <end position="855"/>
    </location>
</feature>
<evidence type="ECO:0000256" key="14">
    <source>
        <dbReference type="PROSITE-ProRule" id="PRU10144"/>
    </source>
</evidence>
<evidence type="ECO:0000256" key="11">
    <source>
        <dbReference type="ARBA" id="ARBA00023170"/>
    </source>
</evidence>
<dbReference type="InterPro" id="IPR011662">
    <property type="entry name" value="Secretin/TonB_short_N"/>
</dbReference>
<dbReference type="SUPFAM" id="SSF56935">
    <property type="entry name" value="Porins"/>
    <property type="match status" value="1"/>
</dbReference>
<dbReference type="GO" id="GO:0009279">
    <property type="term" value="C:cell outer membrane"/>
    <property type="evidence" value="ECO:0007669"/>
    <property type="project" value="UniProtKB-SubCell"/>
</dbReference>
<evidence type="ECO:0000256" key="4">
    <source>
        <dbReference type="ARBA" id="ARBA00022452"/>
    </source>
</evidence>
<dbReference type="PROSITE" id="PS52016">
    <property type="entry name" value="TONB_DEPENDENT_REC_3"/>
    <property type="match status" value="1"/>
</dbReference>
<dbReference type="SMART" id="SM00965">
    <property type="entry name" value="STN"/>
    <property type="match status" value="1"/>
</dbReference>
<dbReference type="PROSITE" id="PS01156">
    <property type="entry name" value="TONB_DEPENDENT_REC_2"/>
    <property type="match status" value="1"/>
</dbReference>
<feature type="compositionally biased region" description="Low complexity" evidence="16">
    <location>
        <begin position="117"/>
        <end position="130"/>
    </location>
</feature>
<gene>
    <name evidence="19" type="ORF">DES41_107146</name>
</gene>
<dbReference type="InterPro" id="IPR037066">
    <property type="entry name" value="Plug_dom_sf"/>
</dbReference>
<organism evidence="19 20">
    <name type="scientific">Pseudorhodoferax soli</name>
    <dbReference type="NCBI Taxonomy" id="545864"/>
    <lineage>
        <taxon>Bacteria</taxon>
        <taxon>Pseudomonadati</taxon>
        <taxon>Pseudomonadota</taxon>
        <taxon>Betaproteobacteria</taxon>
        <taxon>Burkholderiales</taxon>
        <taxon>Comamonadaceae</taxon>
    </lineage>
</organism>
<dbReference type="Proteomes" id="UP000252884">
    <property type="component" value="Unassembled WGS sequence"/>
</dbReference>
<keyword evidence="5" id="KW-0406">Ion transport</keyword>
<evidence type="ECO:0000256" key="16">
    <source>
        <dbReference type="SAM" id="MobiDB-lite"/>
    </source>
</evidence>
<keyword evidence="9 15" id="KW-0798">TonB box</keyword>
<feature type="short sequence motif" description="TonB C-terminal box" evidence="14">
    <location>
        <begin position="838"/>
        <end position="855"/>
    </location>
</feature>
<evidence type="ECO:0000256" key="3">
    <source>
        <dbReference type="ARBA" id="ARBA00022448"/>
    </source>
</evidence>
<dbReference type="Pfam" id="PF00593">
    <property type="entry name" value="TonB_dep_Rec_b-barrel"/>
    <property type="match status" value="1"/>
</dbReference>
<keyword evidence="10 13" id="KW-0472">Membrane</keyword>
<feature type="signal peptide" evidence="17">
    <location>
        <begin position="1"/>
        <end position="25"/>
    </location>
</feature>
<dbReference type="CDD" id="cd01347">
    <property type="entry name" value="ligand_gated_channel"/>
    <property type="match status" value="1"/>
</dbReference>
<keyword evidence="3 13" id="KW-0813">Transport</keyword>
<evidence type="ECO:0000256" key="17">
    <source>
        <dbReference type="SAM" id="SignalP"/>
    </source>
</evidence>
<accession>A0A368XL94</accession>
<dbReference type="AlphaFoldDB" id="A0A368XL94"/>
<comment type="caution">
    <text evidence="19">The sequence shown here is derived from an EMBL/GenBank/DDBJ whole genome shotgun (WGS) entry which is preliminary data.</text>
</comment>
<evidence type="ECO:0000256" key="8">
    <source>
        <dbReference type="ARBA" id="ARBA00023004"/>
    </source>
</evidence>
<dbReference type="InterPro" id="IPR010917">
    <property type="entry name" value="TonB_rcpt_CS"/>
</dbReference>
<keyword evidence="6 13" id="KW-0812">Transmembrane</keyword>
<dbReference type="PANTHER" id="PTHR32552">
    <property type="entry name" value="FERRICHROME IRON RECEPTOR-RELATED"/>
    <property type="match status" value="1"/>
</dbReference>
<dbReference type="Pfam" id="PF07715">
    <property type="entry name" value="Plug"/>
    <property type="match status" value="1"/>
</dbReference>
<evidence type="ECO:0000256" key="2">
    <source>
        <dbReference type="ARBA" id="ARBA00009810"/>
    </source>
</evidence>
<dbReference type="Gene3D" id="3.55.50.30">
    <property type="match status" value="1"/>
</dbReference>
<keyword evidence="8" id="KW-0408">Iron</keyword>
<name>A0A368XL94_9BURK</name>
<sequence>MLFLLRPRATAAAVAALLCSVPALSQTAAPGASSASFDVPAGPLDQSLRAIARSSGVSFSALPSLLQGRTSSAVAGRFTPEEAARRALAGTGLELVVTANGTLSVREAAPQPATSKPPLHTAPTTPAGAAPAATTLNAVTVTAAAELPSYLADRPSTVATKSELLPRLTPFSIDQISRELMQERGDTNIFATLESFAGLTTNSSVSDAGGGFSRAIQIRGFSNGQTLINGIPVYSDSAGTLRGTDSLESVELLRGPAGLYYGSAEPGGVISYNYKRPRTSPAYVVRLDTDDKGSLGAMADLTGPVDEAKVVSYRLVGSARKRVDDQDHIWSKPQSLLAAVTVAPNRDFTSTLTYERLDTDSVPEQENNFLITSGALAGQYYPVSRDFFWGSLNDRVQRTADTVLWDATWSQSEALKIRGGIIAQRYEQWWQNTRATNTAAGPDADGNVQRYVSGRQSEGKSVAGSLDVSGTARHGQWRHDWLVGMGLGTTESSSSARAVASQSRSTGAYPVGPINIYNPTNTDYPYQYLVWEDPLVPGTKRSDANFYMQDMLHLPGGATRVMLGLGWARFESDPRTGTQAVNRLSQVSPRVAAMHDINDATTVYASYGESFVPQSSTSYLDTSGAYITQPVEGVQYEVGIKRDVFGGSGLFTAALFRVDKKNEARLLDGYECAPGRSAVAVGEEPEDACYVTAGLTRAQGLELRLSGQILDGWIAQVGYSYTQAKYKDHANAVYVGRTVEYTPRHNLVLWNKFRVHRSDAAGEFHVGAGLKAWSKVHGTWSGTPDAPAASWGAGYGLVDAGLFWEKSLDAGRKLSVNLNITNLLNKRYYDRRRFPMGTVLYGDERRVALSAQLAF</sequence>
<proteinExistence type="inferred from homology"/>
<dbReference type="InterPro" id="IPR039426">
    <property type="entry name" value="TonB-dep_rcpt-like"/>
</dbReference>
<evidence type="ECO:0000256" key="5">
    <source>
        <dbReference type="ARBA" id="ARBA00022496"/>
    </source>
</evidence>
<keyword evidence="11 19" id="KW-0675">Receptor</keyword>
<feature type="region of interest" description="Disordered" evidence="16">
    <location>
        <begin position="108"/>
        <end position="130"/>
    </location>
</feature>
<comment type="subcellular location">
    <subcellularLocation>
        <location evidence="1 13">Cell outer membrane</location>
        <topology evidence="1 13">Multi-pass membrane protein</topology>
    </subcellularLocation>
</comment>
<keyword evidence="4 13" id="KW-1134">Transmembrane beta strand</keyword>
<dbReference type="Gene3D" id="2.170.130.10">
    <property type="entry name" value="TonB-dependent receptor, plug domain"/>
    <property type="match status" value="1"/>
</dbReference>
<dbReference type="GO" id="GO:0015344">
    <property type="term" value="F:siderophore uptake transmembrane transporter activity"/>
    <property type="evidence" value="ECO:0007669"/>
    <property type="project" value="TreeGrafter"/>
</dbReference>
<keyword evidence="7 17" id="KW-0732">Signal</keyword>